<feature type="non-terminal residue" evidence="2">
    <location>
        <position position="1"/>
    </location>
</feature>
<gene>
    <name evidence="2" type="primary">ABCC5_1</name>
    <name evidence="2" type="ORF">XENOCAPTIV_009579</name>
</gene>
<proteinExistence type="predicted"/>
<feature type="transmembrane region" description="Helical" evidence="1">
    <location>
        <begin position="12"/>
        <end position="38"/>
    </location>
</feature>
<accession>A0ABV0Q4P3</accession>
<evidence type="ECO:0000256" key="1">
    <source>
        <dbReference type="SAM" id="Phobius"/>
    </source>
</evidence>
<keyword evidence="3" id="KW-1185">Reference proteome</keyword>
<organism evidence="2 3">
    <name type="scientific">Xenoophorus captivus</name>
    <dbReference type="NCBI Taxonomy" id="1517983"/>
    <lineage>
        <taxon>Eukaryota</taxon>
        <taxon>Metazoa</taxon>
        <taxon>Chordata</taxon>
        <taxon>Craniata</taxon>
        <taxon>Vertebrata</taxon>
        <taxon>Euteleostomi</taxon>
        <taxon>Actinopterygii</taxon>
        <taxon>Neopterygii</taxon>
        <taxon>Teleostei</taxon>
        <taxon>Neoteleostei</taxon>
        <taxon>Acanthomorphata</taxon>
        <taxon>Ovalentaria</taxon>
        <taxon>Atherinomorphae</taxon>
        <taxon>Cyprinodontiformes</taxon>
        <taxon>Goodeidae</taxon>
        <taxon>Xenoophorus</taxon>
    </lineage>
</organism>
<evidence type="ECO:0000313" key="2">
    <source>
        <dbReference type="EMBL" id="MEQ2190773.1"/>
    </source>
</evidence>
<dbReference type="EMBL" id="JAHRIN010000213">
    <property type="protein sequence ID" value="MEQ2190773.1"/>
    <property type="molecule type" value="Genomic_DNA"/>
</dbReference>
<keyword evidence="1" id="KW-0812">Transmembrane</keyword>
<evidence type="ECO:0000313" key="3">
    <source>
        <dbReference type="Proteomes" id="UP001434883"/>
    </source>
</evidence>
<dbReference type="Proteomes" id="UP001434883">
    <property type="component" value="Unassembled WGS sequence"/>
</dbReference>
<reference evidence="2 3" key="1">
    <citation type="submission" date="2021-06" db="EMBL/GenBank/DDBJ databases">
        <authorList>
            <person name="Palmer J.M."/>
        </authorList>
    </citation>
    <scope>NUCLEOTIDE SEQUENCE [LARGE SCALE GENOMIC DNA]</scope>
    <source>
        <strain evidence="2 3">XC_2019</strain>
        <tissue evidence="2">Muscle</tissue>
    </source>
</reference>
<name>A0ABV0Q4P3_9TELE</name>
<comment type="caution">
    <text evidence="2">The sequence shown here is derived from an EMBL/GenBank/DDBJ whole genome shotgun (WGS) entry which is preliminary data.</text>
</comment>
<protein>
    <submittedName>
        <fullName evidence="2">Multidrug resistance-associated protein 5</fullName>
    </submittedName>
</protein>
<keyword evidence="1" id="KW-1133">Transmembrane helix</keyword>
<sequence length="70" mass="7472">LINICSSDGQRLYEAVSVGCLLAGGPLVGILGLFYTAYFLGPTALLGSAIFIFFYPAMVRLLLVALKLFV</sequence>
<keyword evidence="1" id="KW-0472">Membrane</keyword>
<feature type="transmembrane region" description="Helical" evidence="1">
    <location>
        <begin position="44"/>
        <end position="66"/>
    </location>
</feature>